<dbReference type="Gene3D" id="3.30.60.90">
    <property type="match status" value="3"/>
</dbReference>
<evidence type="ECO:0000313" key="8">
    <source>
        <dbReference type="Proteomes" id="UP000002035"/>
    </source>
</evidence>
<dbReference type="InterPro" id="IPR032350">
    <property type="entry name" value="Nbr1_FW"/>
</dbReference>
<dbReference type="Proteomes" id="UP000002035">
    <property type="component" value="Unassembled WGS sequence"/>
</dbReference>
<feature type="region of interest" description="Disordered" evidence="5">
    <location>
        <begin position="695"/>
        <end position="720"/>
    </location>
</feature>
<evidence type="ECO:0000259" key="6">
    <source>
        <dbReference type="PROSITE" id="PS50135"/>
    </source>
</evidence>
<keyword evidence="2 4" id="KW-0863">Zinc-finger</keyword>
<dbReference type="VEuPathDB" id="FungiDB:MCYG_08272"/>
<evidence type="ECO:0000313" key="7">
    <source>
        <dbReference type="EMBL" id="EEQ35453.1"/>
    </source>
</evidence>
<dbReference type="eggNOG" id="KOG4582">
    <property type="taxonomic scope" value="Eukaryota"/>
</dbReference>
<protein>
    <submittedName>
        <fullName evidence="7">ZZ type zinc finger domain-containing protein</fullName>
    </submittedName>
</protein>
<dbReference type="Gene3D" id="2.60.40.10">
    <property type="entry name" value="Immunoglobulins"/>
    <property type="match status" value="1"/>
</dbReference>
<dbReference type="GeneID" id="9227477"/>
<dbReference type="Pfam" id="PF00569">
    <property type="entry name" value="ZZ"/>
    <property type="match status" value="1"/>
</dbReference>
<dbReference type="InterPro" id="IPR013783">
    <property type="entry name" value="Ig-like_fold"/>
</dbReference>
<dbReference type="Pfam" id="PF16158">
    <property type="entry name" value="N_BRCA1_IG"/>
    <property type="match status" value="1"/>
</dbReference>
<keyword evidence="8" id="KW-1185">Reference proteome</keyword>
<dbReference type="AlphaFoldDB" id="C5G000"/>
<dbReference type="SUPFAM" id="SSF57850">
    <property type="entry name" value="RING/U-box"/>
    <property type="match status" value="3"/>
</dbReference>
<gene>
    <name evidence="7" type="ORF">MCYG_08272</name>
</gene>
<sequence>MPPAHNVPVNPDTLITVKAHFDGENRRFKVPLRDLGAHTFPQRDRQCLVIYLRPIRRLLNIPPGTDVVLRRYSDSAGEFLTLDSEHPAVYKQLYRAAKAKLKLRIHVDRVQPEPEPEMPEKPEVIVEPAPEPEVLQEPKATGYTPEPVETGPEKMSSPRASYLETVLHRHEPSPSPPVRTCRITPLPPLPANTSTATYSCAILIDCNRCKASIPNEHYHCNVCEEGDYDLCQECIDAGHLCPAGTHWLIKRFLVDGQLVTSTTEIVGPKFTKSTKSEEPLPEQDCAVPQYKPEPVALLEPEMPEPSEPVKDTYVIHSALCDVCDCRIMGARYKCLDCPNWDVCAACIGDVKYTHPSHRFVPLFLPIAPRTSHTEVHTGVYCNGAHCQDKMGQEYITGVRYKCVVCHDTDFCETCEAHPNSTHNNTHPLLKFKSAVKHVSVSAYGENDKGEVMERMGDRDGPETKIGSVKSAATETIPPFISNAATQVHPPMSLDAFYDDSEQEITYKKQEVIEEKEVVNQPASEYESVASSPAPAEDAHKVTAGGLNPFGLHTRFVCDTIPDSHPFPPNAVFTKTWTLHNPGPSAWPAGTSARFVGGDAMFNVDTSHAISLSSLVSAMESQHLSEPVYPGQQAEFTVQMKAPTRPGKAISYWRLKSGDGVAFGHKLWCDITVTEQTAGVIEKKGEMVFPTLEKESPVASVHETQSKHNPDADDVSDSASTLNDEMDAPVEVVDLAAEVDSLTLDIENTEEDDESFLTDEEYDILDASDEEFAEVAKASERK</sequence>
<evidence type="ECO:0000256" key="1">
    <source>
        <dbReference type="ARBA" id="ARBA00022723"/>
    </source>
</evidence>
<accession>C5G000</accession>
<evidence type="ECO:0000256" key="2">
    <source>
        <dbReference type="ARBA" id="ARBA00022771"/>
    </source>
</evidence>
<dbReference type="RefSeq" id="XP_002843189.1">
    <property type="nucleotide sequence ID" value="XM_002843143.1"/>
</dbReference>
<dbReference type="eggNOG" id="KOG4351">
    <property type="taxonomic scope" value="Eukaryota"/>
</dbReference>
<feature type="region of interest" description="Disordered" evidence="5">
    <location>
        <begin position="137"/>
        <end position="157"/>
    </location>
</feature>
<dbReference type="HOGENOM" id="CLU_007590_0_0_1"/>
<feature type="domain" description="ZZ-type" evidence="6">
    <location>
        <begin position="382"/>
        <end position="436"/>
    </location>
</feature>
<reference evidence="8" key="1">
    <citation type="journal article" date="2012" name="MBio">
        <title>Comparative genome analysis of Trichophyton rubrum and related dermatophytes reveals candidate genes involved in infection.</title>
        <authorList>
            <person name="Martinez D.A."/>
            <person name="Oliver B.G."/>
            <person name="Graeser Y."/>
            <person name="Goldberg J.M."/>
            <person name="Li W."/>
            <person name="Martinez-Rossi N.M."/>
            <person name="Monod M."/>
            <person name="Shelest E."/>
            <person name="Barton R.C."/>
            <person name="Birch E."/>
            <person name="Brakhage A.A."/>
            <person name="Chen Z."/>
            <person name="Gurr S.J."/>
            <person name="Heiman D."/>
            <person name="Heitman J."/>
            <person name="Kosti I."/>
            <person name="Rossi A."/>
            <person name="Saif S."/>
            <person name="Samalova M."/>
            <person name="Saunders C.W."/>
            <person name="Shea T."/>
            <person name="Summerbell R.C."/>
            <person name="Xu J."/>
            <person name="Young S."/>
            <person name="Zeng Q."/>
            <person name="Birren B.W."/>
            <person name="Cuomo C.A."/>
            <person name="White T.C."/>
        </authorList>
    </citation>
    <scope>NUCLEOTIDE SEQUENCE [LARGE SCALE GENOMIC DNA]</scope>
    <source>
        <strain evidence="8">ATCC MYA-4605 / CBS 113480</strain>
    </source>
</reference>
<dbReference type="CDD" id="cd14947">
    <property type="entry name" value="NBR1_like"/>
    <property type="match status" value="1"/>
</dbReference>
<evidence type="ECO:0000256" key="4">
    <source>
        <dbReference type="PROSITE-ProRule" id="PRU00228"/>
    </source>
</evidence>
<dbReference type="InterPro" id="IPR043145">
    <property type="entry name" value="Znf_ZZ_sf"/>
</dbReference>
<evidence type="ECO:0000256" key="5">
    <source>
        <dbReference type="SAM" id="MobiDB-lite"/>
    </source>
</evidence>
<dbReference type="PANTHER" id="PTHR20930">
    <property type="entry name" value="OVARIAN CARCINOMA ANTIGEN CA125-RELATED"/>
    <property type="match status" value="1"/>
</dbReference>
<dbReference type="PANTHER" id="PTHR20930:SF0">
    <property type="entry name" value="PROTEIN ILRUN"/>
    <property type="match status" value="1"/>
</dbReference>
<evidence type="ECO:0000256" key="3">
    <source>
        <dbReference type="ARBA" id="ARBA00022833"/>
    </source>
</evidence>
<dbReference type="EMBL" id="DS995708">
    <property type="protein sequence ID" value="EEQ35453.1"/>
    <property type="molecule type" value="Genomic_DNA"/>
</dbReference>
<dbReference type="SMART" id="SM00291">
    <property type="entry name" value="ZnF_ZZ"/>
    <property type="match status" value="3"/>
</dbReference>
<dbReference type="CDD" id="cd02340">
    <property type="entry name" value="ZZ_NBR1_like"/>
    <property type="match status" value="2"/>
</dbReference>
<dbReference type="InterPro" id="IPR000433">
    <property type="entry name" value="Znf_ZZ"/>
</dbReference>
<dbReference type="STRING" id="554155.C5G000"/>
<keyword evidence="3" id="KW-0862">Zinc</keyword>
<organism evidence="7 8">
    <name type="scientific">Arthroderma otae (strain ATCC MYA-4605 / CBS 113480)</name>
    <name type="common">Microsporum canis</name>
    <dbReference type="NCBI Taxonomy" id="554155"/>
    <lineage>
        <taxon>Eukaryota</taxon>
        <taxon>Fungi</taxon>
        <taxon>Dikarya</taxon>
        <taxon>Ascomycota</taxon>
        <taxon>Pezizomycotina</taxon>
        <taxon>Eurotiomycetes</taxon>
        <taxon>Eurotiomycetidae</taxon>
        <taxon>Onygenales</taxon>
        <taxon>Arthrodermataceae</taxon>
        <taxon>Microsporum</taxon>
    </lineage>
</organism>
<dbReference type="GO" id="GO:0008270">
    <property type="term" value="F:zinc ion binding"/>
    <property type="evidence" value="ECO:0007669"/>
    <property type="project" value="UniProtKB-KW"/>
</dbReference>
<proteinExistence type="predicted"/>
<dbReference type="OrthoDB" id="661148at2759"/>
<keyword evidence="1" id="KW-0479">Metal-binding</keyword>
<dbReference type="OMA" id="NKHGHHP"/>
<dbReference type="PROSITE" id="PS50135">
    <property type="entry name" value="ZF_ZZ_2"/>
    <property type="match status" value="1"/>
</dbReference>
<name>C5G000_ARTOC</name>